<dbReference type="EMBL" id="CP017560">
    <property type="protein sequence ID" value="AOV08602.1"/>
    <property type="molecule type" value="Genomic_DNA"/>
</dbReference>
<keyword evidence="3" id="KW-1185">Reference proteome</keyword>
<evidence type="ECO:0000313" key="2">
    <source>
        <dbReference type="EMBL" id="AOV08602.1"/>
    </source>
</evidence>
<evidence type="ECO:0008006" key="4">
    <source>
        <dbReference type="Google" id="ProtNLM"/>
    </source>
</evidence>
<dbReference type="KEGG" id="surl:BI350_14375"/>
<keyword evidence="1" id="KW-0472">Membrane</keyword>
<reference evidence="2 3" key="1">
    <citation type="submission" date="2016-09" db="EMBL/GenBank/DDBJ databases">
        <title>Complete genome sequence of the Lysinibacillus sphaericus LMG 22257, a specie of Bacillus with ureolytic activity that can effectively biodeposit calcium carbonate.</title>
        <authorList>
            <person name="Yan W."/>
        </authorList>
    </citation>
    <scope>NUCLEOTIDE SEQUENCE [LARGE SCALE GENOMIC DNA]</scope>
    <source>
        <strain evidence="2 3">LMG 22257</strain>
    </source>
</reference>
<feature type="transmembrane region" description="Helical" evidence="1">
    <location>
        <begin position="12"/>
        <end position="33"/>
    </location>
</feature>
<name>A0A1D8JIQ4_9BACL</name>
<feature type="transmembrane region" description="Helical" evidence="1">
    <location>
        <begin position="299"/>
        <end position="324"/>
    </location>
</feature>
<feature type="transmembrane region" description="Helical" evidence="1">
    <location>
        <begin position="399"/>
        <end position="421"/>
    </location>
</feature>
<sequence>MTPNQEISYRKLTAFFIPLGVSASLTSVTHVIINGTLSRGDHAAFIIACYAVAMSLFGILERPMIVFRQTSSTLVSGKDSFKLVGKFFLYVSAVLMIVSAIIAFSPIGKWLYLNIFGATDQMVKVIAITFQALLLVIILSGIRGLYQGIIIIQHATNWLTIGVVTRLIGMFLAAYLFIHFDFITSVTGAIIFLVGMLIECLVSVYKGNNILNKELKDENTLTKREVSKFYFPMMYYFLLQTVLIPVIYILLAKANEIEISIASFALAFSITNLILGFFMYTHQLVLQFYKHHKQKVIRFLIIISILPTVLLCILCYTPFGLFFMQNMMGADLELSTATISVLKFFIIKTLVYPWVDFLNGFLMLSRQTNKMLFSQLGNIATVIMSLLILLQISPQLNGVNGSIAASLGELTGFIIVCIIVYRMSKSKKLIENEKH</sequence>
<dbReference type="RefSeq" id="WP_075528768.1">
    <property type="nucleotide sequence ID" value="NZ_CP017560.1"/>
</dbReference>
<evidence type="ECO:0000256" key="1">
    <source>
        <dbReference type="SAM" id="Phobius"/>
    </source>
</evidence>
<gene>
    <name evidence="2" type="ORF">BI350_14375</name>
</gene>
<organism evidence="2 3">
    <name type="scientific">Sporosarcina ureilytica</name>
    <dbReference type="NCBI Taxonomy" id="298596"/>
    <lineage>
        <taxon>Bacteria</taxon>
        <taxon>Bacillati</taxon>
        <taxon>Bacillota</taxon>
        <taxon>Bacilli</taxon>
        <taxon>Bacillales</taxon>
        <taxon>Caryophanaceae</taxon>
        <taxon>Sporosarcina</taxon>
    </lineage>
</organism>
<keyword evidence="1" id="KW-1133">Transmembrane helix</keyword>
<accession>A0A1D8JIQ4</accession>
<feature type="transmembrane region" description="Helical" evidence="1">
    <location>
        <begin position="125"/>
        <end position="146"/>
    </location>
</feature>
<feature type="transmembrane region" description="Helical" evidence="1">
    <location>
        <begin position="376"/>
        <end position="393"/>
    </location>
</feature>
<feature type="transmembrane region" description="Helical" evidence="1">
    <location>
        <begin position="87"/>
        <end position="105"/>
    </location>
</feature>
<dbReference type="Proteomes" id="UP000185746">
    <property type="component" value="Chromosome"/>
</dbReference>
<feature type="transmembrane region" description="Helical" evidence="1">
    <location>
        <begin position="158"/>
        <end position="180"/>
    </location>
</feature>
<feature type="transmembrane region" description="Helical" evidence="1">
    <location>
        <begin position="344"/>
        <end position="364"/>
    </location>
</feature>
<feature type="transmembrane region" description="Helical" evidence="1">
    <location>
        <begin position="229"/>
        <end position="251"/>
    </location>
</feature>
<feature type="transmembrane region" description="Helical" evidence="1">
    <location>
        <begin position="257"/>
        <end position="278"/>
    </location>
</feature>
<evidence type="ECO:0000313" key="3">
    <source>
        <dbReference type="Proteomes" id="UP000185746"/>
    </source>
</evidence>
<proteinExistence type="predicted"/>
<feature type="transmembrane region" description="Helical" evidence="1">
    <location>
        <begin position="45"/>
        <end position="67"/>
    </location>
</feature>
<protein>
    <recommendedName>
        <fullName evidence="4">Multi antimicrobial extrusion protein MatE</fullName>
    </recommendedName>
</protein>
<keyword evidence="1" id="KW-0812">Transmembrane</keyword>
<feature type="transmembrane region" description="Helical" evidence="1">
    <location>
        <begin position="186"/>
        <end position="208"/>
    </location>
</feature>
<dbReference type="AlphaFoldDB" id="A0A1D8JIQ4"/>